<gene>
    <name evidence="1" type="ORF">DdX_09275</name>
</gene>
<evidence type="ECO:0000313" key="2">
    <source>
        <dbReference type="Proteomes" id="UP001201812"/>
    </source>
</evidence>
<reference evidence="1" key="1">
    <citation type="submission" date="2022-01" db="EMBL/GenBank/DDBJ databases">
        <title>Genome Sequence Resource for Two Populations of Ditylenchus destructor, the Migratory Endoparasitic Phytonematode.</title>
        <authorList>
            <person name="Zhang H."/>
            <person name="Lin R."/>
            <person name="Xie B."/>
        </authorList>
    </citation>
    <scope>NUCLEOTIDE SEQUENCE</scope>
    <source>
        <strain evidence="1">BazhouSP</strain>
    </source>
</reference>
<evidence type="ECO:0000313" key="1">
    <source>
        <dbReference type="EMBL" id="KAI1713201.1"/>
    </source>
</evidence>
<dbReference type="AlphaFoldDB" id="A0AAD4N6R7"/>
<proteinExistence type="predicted"/>
<dbReference type="Proteomes" id="UP001201812">
    <property type="component" value="Unassembled WGS sequence"/>
</dbReference>
<protein>
    <submittedName>
        <fullName evidence="1">Uncharacterized protein</fullName>
    </submittedName>
</protein>
<keyword evidence="2" id="KW-1185">Reference proteome</keyword>
<dbReference type="EMBL" id="JAKKPZ010000016">
    <property type="protein sequence ID" value="KAI1713201.1"/>
    <property type="molecule type" value="Genomic_DNA"/>
</dbReference>
<accession>A0AAD4N6R7</accession>
<sequence length="101" mass="11390">MSLEGKCDFPIVPQNFLSHPRRKRASSVCIIPADSDALLQHIGMVYALFRRQKATAMVVDKRPTDPPQFCACLPMAGRAGHSQQRRRLIVLFHSIHRLLGI</sequence>
<organism evidence="1 2">
    <name type="scientific">Ditylenchus destructor</name>
    <dbReference type="NCBI Taxonomy" id="166010"/>
    <lineage>
        <taxon>Eukaryota</taxon>
        <taxon>Metazoa</taxon>
        <taxon>Ecdysozoa</taxon>
        <taxon>Nematoda</taxon>
        <taxon>Chromadorea</taxon>
        <taxon>Rhabditida</taxon>
        <taxon>Tylenchina</taxon>
        <taxon>Tylenchomorpha</taxon>
        <taxon>Sphaerularioidea</taxon>
        <taxon>Anguinidae</taxon>
        <taxon>Anguininae</taxon>
        <taxon>Ditylenchus</taxon>
    </lineage>
</organism>
<comment type="caution">
    <text evidence="1">The sequence shown here is derived from an EMBL/GenBank/DDBJ whole genome shotgun (WGS) entry which is preliminary data.</text>
</comment>
<name>A0AAD4N6R7_9BILA</name>